<dbReference type="InterPro" id="IPR036412">
    <property type="entry name" value="HAD-like_sf"/>
</dbReference>
<keyword evidence="1 2" id="KW-0732">Signal</keyword>
<dbReference type="NCBIfam" id="TIGR01533">
    <property type="entry name" value="lipo_e_P4"/>
    <property type="match status" value="1"/>
</dbReference>
<dbReference type="InterPro" id="IPR005519">
    <property type="entry name" value="Acid_phosphat_B-like"/>
</dbReference>
<dbReference type="AlphaFoldDB" id="A0A1M5Y2X3"/>
<keyword evidence="4" id="KW-1185">Reference proteome</keyword>
<evidence type="ECO:0000313" key="4">
    <source>
        <dbReference type="Proteomes" id="UP000184608"/>
    </source>
</evidence>
<feature type="chain" id="PRO_5012229218" evidence="2">
    <location>
        <begin position="24"/>
        <end position="249"/>
    </location>
</feature>
<evidence type="ECO:0000256" key="1">
    <source>
        <dbReference type="ARBA" id="ARBA00022729"/>
    </source>
</evidence>
<dbReference type="PIRSF" id="PIRSF019271">
    <property type="entry name" value="Acid_Ptase_C"/>
    <property type="match status" value="1"/>
</dbReference>
<dbReference type="SUPFAM" id="SSF56784">
    <property type="entry name" value="HAD-like"/>
    <property type="match status" value="1"/>
</dbReference>
<keyword evidence="3" id="KW-0449">Lipoprotein</keyword>
<name>A0A1M5Y2X3_9VIBR</name>
<proteinExistence type="predicted"/>
<dbReference type="Pfam" id="PF03767">
    <property type="entry name" value="Acid_phosphat_B"/>
    <property type="match status" value="1"/>
</dbReference>
<dbReference type="SFLD" id="SFLDS00003">
    <property type="entry name" value="Haloacid_Dehalogenase"/>
    <property type="match status" value="1"/>
</dbReference>
<dbReference type="RefSeq" id="WP_084193280.1">
    <property type="nucleotide sequence ID" value="NZ_FQXZ01000014.1"/>
</dbReference>
<dbReference type="Proteomes" id="UP000184608">
    <property type="component" value="Unassembled WGS sequence"/>
</dbReference>
<dbReference type="GO" id="GO:0009279">
    <property type="term" value="C:cell outer membrane"/>
    <property type="evidence" value="ECO:0007669"/>
    <property type="project" value="InterPro"/>
</dbReference>
<sequence length="249" mass="28756">MKKIYTLCGLAFLSGLTSQPSFAANSEQLCQPKAYEMALRYQQRSAEIKALQRQTYQLAQLRFGQLVQENQSQKKPLAVVFDLDETVLDNTPMMVRDMNNCLDYTTWDHWKDWERQGHPTLIPGAKQFLDTVDQKKISIYYVSNRYDETKASTIKTLKALGLPQVSPQTVLLYKDSKEARRQHIRQTHHIIMLLGDSLPDFAPQYKNKKPVGYNQKLVEKDAAHFGYDWIVFPNAAYGSWTKASLNSWK</sequence>
<dbReference type="Gene3D" id="3.40.50.1000">
    <property type="entry name" value="HAD superfamily/HAD-like"/>
    <property type="match status" value="1"/>
</dbReference>
<accession>A0A1M5Y2X3</accession>
<protein>
    <submittedName>
        <fullName evidence="3">Lipoprotein E</fullName>
    </submittedName>
</protein>
<dbReference type="EMBL" id="FQXZ01000014">
    <property type="protein sequence ID" value="SHI06440.1"/>
    <property type="molecule type" value="Genomic_DNA"/>
</dbReference>
<evidence type="ECO:0000256" key="2">
    <source>
        <dbReference type="SAM" id="SignalP"/>
    </source>
</evidence>
<dbReference type="OrthoDB" id="395856at2"/>
<dbReference type="PANTHER" id="PTHR31284:SF10">
    <property type="entry name" value="ACID PHOSPHATASE-LIKE PROTEIN"/>
    <property type="match status" value="1"/>
</dbReference>
<dbReference type="SFLD" id="SFLDG01125">
    <property type="entry name" value="C1.1:_Acid_Phosphatase_Like"/>
    <property type="match status" value="1"/>
</dbReference>
<evidence type="ECO:0000313" key="3">
    <source>
        <dbReference type="EMBL" id="SHI06440.1"/>
    </source>
</evidence>
<gene>
    <name evidence="3" type="primary">hel_1</name>
    <name evidence="3" type="ORF">VA7868_01463</name>
</gene>
<reference evidence="3 4" key="1">
    <citation type="submission" date="2016-11" db="EMBL/GenBank/DDBJ databases">
        <authorList>
            <person name="Jaros S."/>
            <person name="Januszkiewicz K."/>
            <person name="Wedrychowicz H."/>
        </authorList>
    </citation>
    <scope>NUCLEOTIDE SEQUENCE [LARGE SCALE GENOMIC DNA]</scope>
    <source>
        <strain evidence="3 4">CECT 7868</strain>
    </source>
</reference>
<dbReference type="STRING" id="1216006.VA7868_01463"/>
<organism evidence="3 4">
    <name type="scientific">Vibrio aerogenes CECT 7868</name>
    <dbReference type="NCBI Taxonomy" id="1216006"/>
    <lineage>
        <taxon>Bacteria</taxon>
        <taxon>Pseudomonadati</taxon>
        <taxon>Pseudomonadota</taxon>
        <taxon>Gammaproteobacteria</taxon>
        <taxon>Vibrionales</taxon>
        <taxon>Vibrionaceae</taxon>
        <taxon>Vibrio</taxon>
    </lineage>
</organism>
<dbReference type="InterPro" id="IPR006423">
    <property type="entry name" value="Lipo_e_P4"/>
</dbReference>
<feature type="signal peptide" evidence="2">
    <location>
        <begin position="1"/>
        <end position="23"/>
    </location>
</feature>
<dbReference type="PANTHER" id="PTHR31284">
    <property type="entry name" value="ACID PHOSPHATASE-LIKE PROTEIN"/>
    <property type="match status" value="1"/>
</dbReference>
<dbReference type="InterPro" id="IPR023214">
    <property type="entry name" value="HAD_sf"/>
</dbReference>